<keyword evidence="2" id="KW-1134">Transmembrane beta strand</keyword>
<proteinExistence type="predicted"/>
<comment type="caution">
    <text evidence="11">The sequence shown here is derived from an EMBL/GenBank/DDBJ whole genome shotgun (WGS) entry which is preliminary data.</text>
</comment>
<dbReference type="PANTHER" id="PTHR12815:SF47">
    <property type="entry name" value="TRANSLOCATION AND ASSEMBLY MODULE SUBUNIT TAMA"/>
    <property type="match status" value="1"/>
</dbReference>
<feature type="domain" description="POTRA" evidence="10">
    <location>
        <begin position="361"/>
        <end position="434"/>
    </location>
</feature>
<keyword evidence="7" id="KW-0998">Cell outer membrane</keyword>
<dbReference type="AlphaFoldDB" id="A0A7W7YEL7"/>
<dbReference type="PROSITE" id="PS51779">
    <property type="entry name" value="POTRA"/>
    <property type="match status" value="3"/>
</dbReference>
<dbReference type="PANTHER" id="PTHR12815">
    <property type="entry name" value="SORTING AND ASSEMBLY MACHINERY SAMM50 PROTEIN FAMILY MEMBER"/>
    <property type="match status" value="1"/>
</dbReference>
<name>A0A7W7YEL7_9BACT</name>
<comment type="subcellular location">
    <subcellularLocation>
        <location evidence="1">Membrane</location>
    </subcellularLocation>
</comment>
<dbReference type="RefSeq" id="WP_184342932.1">
    <property type="nucleotide sequence ID" value="NZ_JACHIG010000011.1"/>
</dbReference>
<evidence type="ECO:0000256" key="2">
    <source>
        <dbReference type="ARBA" id="ARBA00022452"/>
    </source>
</evidence>
<dbReference type="InterPro" id="IPR034746">
    <property type="entry name" value="POTRA"/>
</dbReference>
<keyword evidence="3" id="KW-0812">Transmembrane</keyword>
<feature type="domain" description="POTRA" evidence="10">
    <location>
        <begin position="281"/>
        <end position="358"/>
    </location>
</feature>
<feature type="chain" id="PRO_5031151449" description="Outer membrane protein assembly factor BamA" evidence="9">
    <location>
        <begin position="25"/>
        <end position="776"/>
    </location>
</feature>
<evidence type="ECO:0000256" key="4">
    <source>
        <dbReference type="ARBA" id="ARBA00022729"/>
    </source>
</evidence>
<dbReference type="InterPro" id="IPR000184">
    <property type="entry name" value="Bac_surfAg_D15"/>
</dbReference>
<keyword evidence="6" id="KW-0472">Membrane</keyword>
<dbReference type="GO" id="GO:0071709">
    <property type="term" value="P:membrane assembly"/>
    <property type="evidence" value="ECO:0007669"/>
    <property type="project" value="InterPro"/>
</dbReference>
<dbReference type="InterPro" id="IPR039910">
    <property type="entry name" value="D15-like"/>
</dbReference>
<evidence type="ECO:0000256" key="8">
    <source>
        <dbReference type="NCBIfam" id="TIGR03303"/>
    </source>
</evidence>
<evidence type="ECO:0000313" key="11">
    <source>
        <dbReference type="EMBL" id="MBB5034795.1"/>
    </source>
</evidence>
<feature type="signal peptide" evidence="9">
    <location>
        <begin position="1"/>
        <end position="24"/>
    </location>
</feature>
<organism evidence="11 12">
    <name type="scientific">Prosthecobacter vanneervenii</name>
    <dbReference type="NCBI Taxonomy" id="48466"/>
    <lineage>
        <taxon>Bacteria</taxon>
        <taxon>Pseudomonadati</taxon>
        <taxon>Verrucomicrobiota</taxon>
        <taxon>Verrucomicrobiia</taxon>
        <taxon>Verrucomicrobiales</taxon>
        <taxon>Verrucomicrobiaceae</taxon>
        <taxon>Prosthecobacter</taxon>
    </lineage>
</organism>
<gene>
    <name evidence="11" type="ORF">HNQ65_004403</name>
</gene>
<dbReference type="PIRSF" id="PIRSF006076">
    <property type="entry name" value="OM_assembly_OMP85"/>
    <property type="match status" value="1"/>
</dbReference>
<dbReference type="GO" id="GO:0009279">
    <property type="term" value="C:cell outer membrane"/>
    <property type="evidence" value="ECO:0007669"/>
    <property type="project" value="UniProtKB-UniRule"/>
</dbReference>
<evidence type="ECO:0000256" key="9">
    <source>
        <dbReference type="SAM" id="SignalP"/>
    </source>
</evidence>
<evidence type="ECO:0000256" key="3">
    <source>
        <dbReference type="ARBA" id="ARBA00022692"/>
    </source>
</evidence>
<accession>A0A7W7YEL7</accession>
<dbReference type="InterPro" id="IPR023707">
    <property type="entry name" value="OM_assembly_BamA"/>
</dbReference>
<keyword evidence="4 9" id="KW-0732">Signal</keyword>
<evidence type="ECO:0000256" key="5">
    <source>
        <dbReference type="ARBA" id="ARBA00022737"/>
    </source>
</evidence>
<keyword evidence="5" id="KW-0677">Repeat</keyword>
<dbReference type="NCBIfam" id="TIGR03303">
    <property type="entry name" value="OM_YaeT"/>
    <property type="match status" value="1"/>
</dbReference>
<dbReference type="Pfam" id="PF01103">
    <property type="entry name" value="Omp85"/>
    <property type="match status" value="1"/>
</dbReference>
<evidence type="ECO:0000256" key="6">
    <source>
        <dbReference type="ARBA" id="ARBA00023136"/>
    </source>
</evidence>
<evidence type="ECO:0000256" key="1">
    <source>
        <dbReference type="ARBA" id="ARBA00004370"/>
    </source>
</evidence>
<protein>
    <recommendedName>
        <fullName evidence="8">Outer membrane protein assembly factor BamA</fullName>
    </recommendedName>
</protein>
<evidence type="ECO:0000259" key="10">
    <source>
        <dbReference type="PROSITE" id="PS51779"/>
    </source>
</evidence>
<dbReference type="EMBL" id="JACHIG010000011">
    <property type="protein sequence ID" value="MBB5034795.1"/>
    <property type="molecule type" value="Genomic_DNA"/>
</dbReference>
<dbReference type="Pfam" id="PF07244">
    <property type="entry name" value="POTRA"/>
    <property type="match status" value="4"/>
</dbReference>
<dbReference type="InterPro" id="IPR010827">
    <property type="entry name" value="BamA/TamA_POTRA"/>
</dbReference>
<evidence type="ECO:0000313" key="12">
    <source>
        <dbReference type="Proteomes" id="UP000590740"/>
    </source>
</evidence>
<evidence type="ECO:0000256" key="7">
    <source>
        <dbReference type="ARBA" id="ARBA00023237"/>
    </source>
</evidence>
<dbReference type="Gene3D" id="3.10.20.310">
    <property type="entry name" value="membrane protein fhac"/>
    <property type="match status" value="5"/>
</dbReference>
<dbReference type="Proteomes" id="UP000590740">
    <property type="component" value="Unassembled WGS sequence"/>
</dbReference>
<keyword evidence="12" id="KW-1185">Reference proteome</keyword>
<dbReference type="Gene3D" id="2.40.160.50">
    <property type="entry name" value="membrane protein fhac: a member of the omp85/tpsb transporter family"/>
    <property type="match status" value="1"/>
</dbReference>
<sequence>MSRLTLSSIVALSAMIVTPLRVQAQVGFPAAPVAKKIVQDVQIVLKGAIKLDENRIRSQMSTRVGQPFTNESVERDIRTLYGTGAVENLDIRAVDVAGGVKVIVEIIGRGGIAEIKFYGNTAIDSAKLRKDISVKVGDPVDDIKLAAANQKIVEMYEKKGFSDMTANYDITPSEREGFSTVTFKIDEGARGIIHDIRFEGNTAIKSRILRGLIKSQEHHFWNLWGKKGKINNQDLQEDIKKIEQAFQDKGYVYAKVTEVRREPVSAKQMDIVYVVNEGAKYDVSAVKISGNSIFTFEELNRGVKTEAGFPYVGSYIKADEKMIQDYYGSRGYADARVETSITESGPGQVAVAFSITEGTKSYISKVNISGNSVTKDEVIRRELPFAPGEILDTTKIETGKNRLQNLNYFSSVDVRNTPTTAPGYKDVDVNVAEQATGTVNFGAGFSSIDSITGFIQVTQTNFDINDWKDFRGGGQRFNTNIRAGALRRDVTVSWTEPWFLGRELALTVEAFFHNLYYLSNFFNQTNLGASTGLRKRLGEHAYIDTTYTLQQIKVQGIASGASPTIAQEAGSYIQSKVEANLVHDTRDSVFITRSGHKFEAGAMMSGLGGNVPVYGANIGGQQYFNLPGDTILSFEGMFRVVNSWQGSKRVPIFERQFLGGANNIRGFAYRHAGPKDFTGEPIGGLTSIYATSEFSVPVHITANADKSPRVVFFGDIGTISGASGANYGNSKIYSDAGIGLRLFLPVGPIRVDYAVPIDKDQTSGSGRFQFNMGYKF</sequence>
<reference evidence="11 12" key="1">
    <citation type="submission" date="2020-08" db="EMBL/GenBank/DDBJ databases">
        <title>Genomic Encyclopedia of Type Strains, Phase IV (KMG-IV): sequencing the most valuable type-strain genomes for metagenomic binning, comparative biology and taxonomic classification.</title>
        <authorList>
            <person name="Goeker M."/>
        </authorList>
    </citation>
    <scope>NUCLEOTIDE SEQUENCE [LARGE SCALE GENOMIC DNA]</scope>
    <source>
        <strain evidence="11 12">DSM 12252</strain>
    </source>
</reference>
<feature type="domain" description="POTRA" evidence="10">
    <location>
        <begin position="191"/>
        <end position="278"/>
    </location>
</feature>